<dbReference type="Proteomes" id="UP000250369">
    <property type="component" value="Unassembled WGS sequence"/>
</dbReference>
<dbReference type="OrthoDB" id="2576861at2"/>
<name>A0A329MR58_9BACL</name>
<evidence type="ECO:0000313" key="2">
    <source>
        <dbReference type="Proteomes" id="UP000250369"/>
    </source>
</evidence>
<gene>
    <name evidence="1" type="ORF">DQG23_11045</name>
</gene>
<dbReference type="EMBL" id="QMFB01000005">
    <property type="protein sequence ID" value="RAV21193.1"/>
    <property type="molecule type" value="Genomic_DNA"/>
</dbReference>
<keyword evidence="2" id="KW-1185">Reference proteome</keyword>
<dbReference type="AlphaFoldDB" id="A0A329MR58"/>
<reference evidence="1 2" key="1">
    <citation type="journal article" date="2009" name="Int. J. Syst. Evol. Microbiol.">
        <title>Paenibacillus contaminans sp. nov., isolated from a contaminated laboratory plate.</title>
        <authorList>
            <person name="Chou J.H."/>
            <person name="Lee J.H."/>
            <person name="Lin M.C."/>
            <person name="Chang P.S."/>
            <person name="Arun A.B."/>
            <person name="Young C.C."/>
            <person name="Chen W.M."/>
        </authorList>
    </citation>
    <scope>NUCLEOTIDE SEQUENCE [LARGE SCALE GENOMIC DNA]</scope>
    <source>
        <strain evidence="1 2">CKOBP-6</strain>
    </source>
</reference>
<proteinExistence type="predicted"/>
<accession>A0A329MR58</accession>
<sequence>MPRRNKPYITQYFERDRNAFTALFRTGHVRYEHLCHCGLADSRIKNLMRDGHFEKVFYKQAGEIKECYKLTKSGRVLGHQLWGLDKQYHAQNPSHDTVIADKYFSIPLESRDQWVTESQIRDKFIERLGELRDQGEEEKTRIYEDMFNRGLISMPDAVYVDGNGTEIAFEVVTNTYGQEEMKAKETLVKIMNYGYETFKAQEVKYGLYQRKETTSK</sequence>
<dbReference type="RefSeq" id="WP_113030895.1">
    <property type="nucleotide sequence ID" value="NZ_QMFB01000005.1"/>
</dbReference>
<comment type="caution">
    <text evidence="1">The sequence shown here is derived from an EMBL/GenBank/DDBJ whole genome shotgun (WGS) entry which is preliminary data.</text>
</comment>
<protein>
    <submittedName>
        <fullName evidence="1">Uncharacterized protein</fullName>
    </submittedName>
</protein>
<organism evidence="1 2">
    <name type="scientific">Paenibacillus contaminans</name>
    <dbReference type="NCBI Taxonomy" id="450362"/>
    <lineage>
        <taxon>Bacteria</taxon>
        <taxon>Bacillati</taxon>
        <taxon>Bacillota</taxon>
        <taxon>Bacilli</taxon>
        <taxon>Bacillales</taxon>
        <taxon>Paenibacillaceae</taxon>
        <taxon>Paenibacillus</taxon>
    </lineage>
</organism>
<evidence type="ECO:0000313" key="1">
    <source>
        <dbReference type="EMBL" id="RAV21193.1"/>
    </source>
</evidence>